<dbReference type="InterPro" id="IPR046169">
    <property type="entry name" value="DUF6171"/>
</dbReference>
<protein>
    <submittedName>
        <fullName evidence="1">Uncharacterized protein</fullName>
    </submittedName>
</protein>
<evidence type="ECO:0000313" key="1">
    <source>
        <dbReference type="EMBL" id="TWT43068.1"/>
    </source>
</evidence>
<dbReference type="EMBL" id="SIHI01000034">
    <property type="protein sequence ID" value="TWT43068.1"/>
    <property type="molecule type" value="Genomic_DNA"/>
</dbReference>
<sequence length="142" mass="15788">MKSPTTGKKLEECSYRSVTRSSDIFFCRHTGVRATGGFVESTICANCTTKETPCETPREPMKKTLGGMGWDAARAIADFVSDGLSTVTKQVYEKRIAICQDCDRRQGNRCLECGCFLQLKARGRAFRCPLGKWEQISSKKDG</sequence>
<dbReference type="Pfam" id="PF19668">
    <property type="entry name" value="DUF6171"/>
    <property type="match status" value="1"/>
</dbReference>
<name>A0A5C5VWR9_9PLAN</name>
<dbReference type="AlphaFoldDB" id="A0A5C5VWR9"/>
<comment type="caution">
    <text evidence="1">The sequence shown here is derived from an EMBL/GenBank/DDBJ whole genome shotgun (WGS) entry which is preliminary data.</text>
</comment>
<keyword evidence="2" id="KW-1185">Reference proteome</keyword>
<dbReference type="Proteomes" id="UP000317243">
    <property type="component" value="Unassembled WGS sequence"/>
</dbReference>
<gene>
    <name evidence="1" type="ORF">KOR42_45280</name>
</gene>
<dbReference type="RefSeq" id="WP_146511878.1">
    <property type="nucleotide sequence ID" value="NZ_SIHI01000034.1"/>
</dbReference>
<reference evidence="1 2" key="1">
    <citation type="submission" date="2019-02" db="EMBL/GenBank/DDBJ databases">
        <title>Deep-cultivation of Planctomycetes and their phenomic and genomic characterization uncovers novel biology.</title>
        <authorList>
            <person name="Wiegand S."/>
            <person name="Jogler M."/>
            <person name="Boedeker C."/>
            <person name="Pinto D."/>
            <person name="Vollmers J."/>
            <person name="Rivas-Marin E."/>
            <person name="Kohn T."/>
            <person name="Peeters S.H."/>
            <person name="Heuer A."/>
            <person name="Rast P."/>
            <person name="Oberbeckmann S."/>
            <person name="Bunk B."/>
            <person name="Jeske O."/>
            <person name="Meyerdierks A."/>
            <person name="Storesund J.E."/>
            <person name="Kallscheuer N."/>
            <person name="Luecker S."/>
            <person name="Lage O.M."/>
            <person name="Pohl T."/>
            <person name="Merkel B.J."/>
            <person name="Hornburger P."/>
            <person name="Mueller R.-W."/>
            <person name="Bruemmer F."/>
            <person name="Labrenz M."/>
            <person name="Spormann A.M."/>
            <person name="Op Den Camp H."/>
            <person name="Overmann J."/>
            <person name="Amann R."/>
            <person name="Jetten M.S.M."/>
            <person name="Mascher T."/>
            <person name="Medema M.H."/>
            <person name="Devos D.P."/>
            <person name="Kaster A.-K."/>
            <person name="Ovreas L."/>
            <person name="Rohde M."/>
            <person name="Galperin M.Y."/>
            <person name="Jogler C."/>
        </authorList>
    </citation>
    <scope>NUCLEOTIDE SEQUENCE [LARGE SCALE GENOMIC DNA]</scope>
    <source>
        <strain evidence="1 2">KOR42</strain>
    </source>
</reference>
<proteinExistence type="predicted"/>
<dbReference type="OrthoDB" id="198005at2"/>
<organism evidence="1 2">
    <name type="scientific">Thalassoglobus neptunius</name>
    <dbReference type="NCBI Taxonomy" id="1938619"/>
    <lineage>
        <taxon>Bacteria</taxon>
        <taxon>Pseudomonadati</taxon>
        <taxon>Planctomycetota</taxon>
        <taxon>Planctomycetia</taxon>
        <taxon>Planctomycetales</taxon>
        <taxon>Planctomycetaceae</taxon>
        <taxon>Thalassoglobus</taxon>
    </lineage>
</organism>
<accession>A0A5C5VWR9</accession>
<evidence type="ECO:0000313" key="2">
    <source>
        <dbReference type="Proteomes" id="UP000317243"/>
    </source>
</evidence>